<organism evidence="1 2">
    <name type="scientific">Triticum urartu</name>
    <name type="common">Red wild einkorn</name>
    <name type="synonym">Crithodium urartu</name>
    <dbReference type="NCBI Taxonomy" id="4572"/>
    <lineage>
        <taxon>Eukaryota</taxon>
        <taxon>Viridiplantae</taxon>
        <taxon>Streptophyta</taxon>
        <taxon>Embryophyta</taxon>
        <taxon>Tracheophyta</taxon>
        <taxon>Spermatophyta</taxon>
        <taxon>Magnoliopsida</taxon>
        <taxon>Liliopsida</taxon>
        <taxon>Poales</taxon>
        <taxon>Poaceae</taxon>
        <taxon>BOP clade</taxon>
        <taxon>Pooideae</taxon>
        <taxon>Triticodae</taxon>
        <taxon>Triticeae</taxon>
        <taxon>Triticinae</taxon>
        <taxon>Triticum</taxon>
    </lineage>
</organism>
<reference evidence="2" key="1">
    <citation type="journal article" date="2013" name="Nature">
        <title>Draft genome of the wheat A-genome progenitor Triticum urartu.</title>
        <authorList>
            <person name="Ling H.Q."/>
            <person name="Zhao S."/>
            <person name="Liu D."/>
            <person name="Wang J."/>
            <person name="Sun H."/>
            <person name="Zhang C."/>
            <person name="Fan H."/>
            <person name="Li D."/>
            <person name="Dong L."/>
            <person name="Tao Y."/>
            <person name="Gao C."/>
            <person name="Wu H."/>
            <person name="Li Y."/>
            <person name="Cui Y."/>
            <person name="Guo X."/>
            <person name="Zheng S."/>
            <person name="Wang B."/>
            <person name="Yu K."/>
            <person name="Liang Q."/>
            <person name="Yang W."/>
            <person name="Lou X."/>
            <person name="Chen J."/>
            <person name="Feng M."/>
            <person name="Jian J."/>
            <person name="Zhang X."/>
            <person name="Luo G."/>
            <person name="Jiang Y."/>
            <person name="Liu J."/>
            <person name="Wang Z."/>
            <person name="Sha Y."/>
            <person name="Zhang B."/>
            <person name="Wu H."/>
            <person name="Tang D."/>
            <person name="Shen Q."/>
            <person name="Xue P."/>
            <person name="Zou S."/>
            <person name="Wang X."/>
            <person name="Liu X."/>
            <person name="Wang F."/>
            <person name="Yang Y."/>
            <person name="An X."/>
            <person name="Dong Z."/>
            <person name="Zhang K."/>
            <person name="Zhang X."/>
            <person name="Luo M.C."/>
            <person name="Dvorak J."/>
            <person name="Tong Y."/>
            <person name="Wang J."/>
            <person name="Yang H."/>
            <person name="Li Z."/>
            <person name="Wang D."/>
            <person name="Zhang A."/>
            <person name="Wang J."/>
        </authorList>
    </citation>
    <scope>NUCLEOTIDE SEQUENCE</scope>
    <source>
        <strain evidence="2">cv. G1812</strain>
    </source>
</reference>
<keyword evidence="2" id="KW-1185">Reference proteome</keyword>
<proteinExistence type="predicted"/>
<name>A0A8R7K3V1_TRIUA</name>
<sequence>MDSKSIPLMGGIFVDEDTRAPSRILDQTANGMSQNEFPLTKFLCATPCHVLSHK</sequence>
<evidence type="ECO:0000313" key="2">
    <source>
        <dbReference type="Proteomes" id="UP000015106"/>
    </source>
</evidence>
<protein>
    <submittedName>
        <fullName evidence="1">Uncharacterized protein</fullName>
    </submittedName>
</protein>
<dbReference type="AlphaFoldDB" id="A0A8R7K3V1"/>
<dbReference type="EnsemblPlants" id="TuG1812G0100004574.01.T01">
    <property type="protein sequence ID" value="TuG1812G0100004574.01.T01"/>
    <property type="gene ID" value="TuG1812G0100004574.01"/>
</dbReference>
<reference evidence="1" key="3">
    <citation type="submission" date="2022-06" db="UniProtKB">
        <authorList>
            <consortium name="EnsemblPlants"/>
        </authorList>
    </citation>
    <scope>IDENTIFICATION</scope>
</reference>
<reference evidence="1" key="2">
    <citation type="submission" date="2018-03" db="EMBL/GenBank/DDBJ databases">
        <title>The Triticum urartu genome reveals the dynamic nature of wheat genome evolution.</title>
        <authorList>
            <person name="Ling H."/>
            <person name="Ma B."/>
            <person name="Shi X."/>
            <person name="Liu H."/>
            <person name="Dong L."/>
            <person name="Sun H."/>
            <person name="Cao Y."/>
            <person name="Gao Q."/>
            <person name="Zheng S."/>
            <person name="Li Y."/>
            <person name="Yu Y."/>
            <person name="Du H."/>
            <person name="Qi M."/>
            <person name="Li Y."/>
            <person name="Yu H."/>
            <person name="Cui Y."/>
            <person name="Wang N."/>
            <person name="Chen C."/>
            <person name="Wu H."/>
            <person name="Zhao Y."/>
            <person name="Zhang J."/>
            <person name="Li Y."/>
            <person name="Zhou W."/>
            <person name="Zhang B."/>
            <person name="Hu W."/>
            <person name="Eijk M."/>
            <person name="Tang J."/>
            <person name="Witsenboer H."/>
            <person name="Zhao S."/>
            <person name="Li Z."/>
            <person name="Zhang A."/>
            <person name="Wang D."/>
            <person name="Liang C."/>
        </authorList>
    </citation>
    <scope>NUCLEOTIDE SEQUENCE [LARGE SCALE GENOMIC DNA]</scope>
    <source>
        <strain evidence="1">cv. G1812</strain>
    </source>
</reference>
<accession>A0A8R7K3V1</accession>
<dbReference type="Gramene" id="TuG1812G0100004574.01.T01">
    <property type="protein sequence ID" value="TuG1812G0100004574.01.T01"/>
    <property type="gene ID" value="TuG1812G0100004574.01"/>
</dbReference>
<dbReference type="Proteomes" id="UP000015106">
    <property type="component" value="Chromosome 1"/>
</dbReference>
<evidence type="ECO:0000313" key="1">
    <source>
        <dbReference type="EnsemblPlants" id="TuG1812G0100004574.01.T01"/>
    </source>
</evidence>